<gene>
    <name evidence="2" type="ORF">V6N12_068350</name>
</gene>
<accession>A0ABR2FPT8</accession>
<sequence length="284" mass="30685">MHLLAAWPFFPLASGMAVTSYRSAWSLSGVWLSDGPYSWPPPCAVVRIRLHHVLSDGWQTPFLVHSLSPLAVLGFGLLWSFSPPRAAWFGCVLSRPLAPITVLPPAYRVGTMPERLIKASTVVLVETAAAWSAAGLCTPTAGLHAHSIGPQLTPLCMYPLHGPCGLFALLRFAPPQCASPPCMVWRLGGMACVPCWAPCDLHHCSLRASLCPWLAPYVVCDLRTSASTGLCWPFPGPCYVDCGPLYVWHDSSMTMLLRSFRGPIHASLLPIFLGVQVTSLGPTC</sequence>
<feature type="chain" id="PRO_5047364172" evidence="1">
    <location>
        <begin position="18"/>
        <end position="284"/>
    </location>
</feature>
<protein>
    <submittedName>
        <fullName evidence="2">Uncharacterized protein</fullName>
    </submittedName>
</protein>
<dbReference type="EMBL" id="JBBPBM010000005">
    <property type="protein sequence ID" value="KAK8584100.1"/>
    <property type="molecule type" value="Genomic_DNA"/>
</dbReference>
<name>A0ABR2FPT8_9ROSI</name>
<organism evidence="2 3">
    <name type="scientific">Hibiscus sabdariffa</name>
    <name type="common">roselle</name>
    <dbReference type="NCBI Taxonomy" id="183260"/>
    <lineage>
        <taxon>Eukaryota</taxon>
        <taxon>Viridiplantae</taxon>
        <taxon>Streptophyta</taxon>
        <taxon>Embryophyta</taxon>
        <taxon>Tracheophyta</taxon>
        <taxon>Spermatophyta</taxon>
        <taxon>Magnoliopsida</taxon>
        <taxon>eudicotyledons</taxon>
        <taxon>Gunneridae</taxon>
        <taxon>Pentapetalae</taxon>
        <taxon>rosids</taxon>
        <taxon>malvids</taxon>
        <taxon>Malvales</taxon>
        <taxon>Malvaceae</taxon>
        <taxon>Malvoideae</taxon>
        <taxon>Hibiscus</taxon>
    </lineage>
</organism>
<comment type="caution">
    <text evidence="2">The sequence shown here is derived from an EMBL/GenBank/DDBJ whole genome shotgun (WGS) entry which is preliminary data.</text>
</comment>
<keyword evidence="1" id="KW-0732">Signal</keyword>
<reference evidence="2 3" key="1">
    <citation type="journal article" date="2024" name="G3 (Bethesda)">
        <title>Genome assembly of Hibiscus sabdariffa L. provides insights into metabolisms of medicinal natural products.</title>
        <authorList>
            <person name="Kim T."/>
        </authorList>
    </citation>
    <scope>NUCLEOTIDE SEQUENCE [LARGE SCALE GENOMIC DNA]</scope>
    <source>
        <strain evidence="2">TK-2024</strain>
        <tissue evidence="2">Old leaves</tissue>
    </source>
</reference>
<dbReference type="Proteomes" id="UP001472677">
    <property type="component" value="Unassembled WGS sequence"/>
</dbReference>
<evidence type="ECO:0000313" key="2">
    <source>
        <dbReference type="EMBL" id="KAK8584100.1"/>
    </source>
</evidence>
<evidence type="ECO:0000313" key="3">
    <source>
        <dbReference type="Proteomes" id="UP001472677"/>
    </source>
</evidence>
<keyword evidence="3" id="KW-1185">Reference proteome</keyword>
<proteinExistence type="predicted"/>
<feature type="signal peptide" evidence="1">
    <location>
        <begin position="1"/>
        <end position="17"/>
    </location>
</feature>
<evidence type="ECO:0000256" key="1">
    <source>
        <dbReference type="SAM" id="SignalP"/>
    </source>
</evidence>